<dbReference type="Proteomes" id="UP000237441">
    <property type="component" value="Unassembled WGS sequence"/>
</dbReference>
<dbReference type="InterPro" id="IPR021765">
    <property type="entry name" value="UstYa-like"/>
</dbReference>
<accession>A0A2S7YHT6</accession>
<dbReference type="EMBL" id="JRHA01000006">
    <property type="protein sequence ID" value="PQK15760.1"/>
    <property type="molecule type" value="Genomic_DNA"/>
</dbReference>
<evidence type="ECO:0000256" key="4">
    <source>
        <dbReference type="SAM" id="Phobius"/>
    </source>
</evidence>
<keyword evidence="4" id="KW-0472">Membrane</keyword>
<gene>
    <name evidence="5" type="ORF">BB8028_0006g00820</name>
</gene>
<dbReference type="Pfam" id="PF11807">
    <property type="entry name" value="UstYa"/>
    <property type="match status" value="1"/>
</dbReference>
<comment type="pathway">
    <text evidence="1">Mycotoxin biosynthesis.</text>
</comment>
<dbReference type="AlphaFoldDB" id="A0A2S7YHT6"/>
<evidence type="ECO:0000313" key="6">
    <source>
        <dbReference type="Proteomes" id="UP000237441"/>
    </source>
</evidence>
<comment type="similarity">
    <text evidence="3">Belongs to the ustYa family.</text>
</comment>
<dbReference type="GO" id="GO:0016491">
    <property type="term" value="F:oxidoreductase activity"/>
    <property type="evidence" value="ECO:0007669"/>
    <property type="project" value="UniProtKB-KW"/>
</dbReference>
<evidence type="ECO:0000256" key="3">
    <source>
        <dbReference type="ARBA" id="ARBA00035112"/>
    </source>
</evidence>
<keyword evidence="2" id="KW-0560">Oxidoreductase</keyword>
<feature type="transmembrane region" description="Helical" evidence="4">
    <location>
        <begin position="36"/>
        <end position="58"/>
    </location>
</feature>
<dbReference type="GO" id="GO:0043386">
    <property type="term" value="P:mycotoxin biosynthetic process"/>
    <property type="evidence" value="ECO:0007669"/>
    <property type="project" value="InterPro"/>
</dbReference>
<reference evidence="5 6" key="1">
    <citation type="submission" date="2016-07" db="EMBL/GenBank/DDBJ databases">
        <title>Comparative genomics of the entomopathogenic fungus Beauveria bassiana.</title>
        <authorList>
            <person name="Valero Jimenez C.A."/>
            <person name="Zwaan B.J."/>
            <person name="Van Kan J.A."/>
            <person name="Takken W."/>
            <person name="Debets A.J."/>
            <person name="Schoustra S.E."/>
            <person name="Koenraadt C.J."/>
        </authorList>
    </citation>
    <scope>NUCLEOTIDE SEQUENCE [LARGE SCALE GENOMIC DNA]</scope>
    <source>
        <strain evidence="5 6">ARSEF 8028</strain>
    </source>
</reference>
<evidence type="ECO:0000256" key="2">
    <source>
        <dbReference type="ARBA" id="ARBA00023002"/>
    </source>
</evidence>
<proteinExistence type="inferred from homology"/>
<organism evidence="5 6">
    <name type="scientific">Beauveria bassiana</name>
    <name type="common">White muscardine disease fungus</name>
    <name type="synonym">Tritirachium shiotae</name>
    <dbReference type="NCBI Taxonomy" id="176275"/>
    <lineage>
        <taxon>Eukaryota</taxon>
        <taxon>Fungi</taxon>
        <taxon>Dikarya</taxon>
        <taxon>Ascomycota</taxon>
        <taxon>Pezizomycotina</taxon>
        <taxon>Sordariomycetes</taxon>
        <taxon>Hypocreomycetidae</taxon>
        <taxon>Hypocreales</taxon>
        <taxon>Cordycipitaceae</taxon>
        <taxon>Beauveria</taxon>
    </lineage>
</organism>
<evidence type="ECO:0008006" key="7">
    <source>
        <dbReference type="Google" id="ProtNLM"/>
    </source>
</evidence>
<dbReference type="PANTHER" id="PTHR33365">
    <property type="entry name" value="YALI0B05434P"/>
    <property type="match status" value="1"/>
</dbReference>
<dbReference type="PANTHER" id="PTHR33365:SF11">
    <property type="entry name" value="TAT PATHWAY SIGNAL SEQUENCE"/>
    <property type="match status" value="1"/>
</dbReference>
<dbReference type="OrthoDB" id="3687641at2759"/>
<sequence length="236" mass="26625">MPFFTRRSFKYQRVDEESEAKRPAHSSSTESRHPKILSCLIAVFAFSFGALVGVFLLAPQRPFFGCAAGSQQAASDIPTPDIAIKVIPQTFHYNRTFGEAPDHQGTSEAWESIVPVGQGTVQFPRGSHNLYTLSVVHQLHCLWSIHGNYYRKVNGDPGTDMSAAHMRHCFDYLRQGLMCASDTSLEPVDPKLGGVTGWGSERLCRDYQQVVAWAEDHRVSNLRGFQETPHHHRRWR</sequence>
<evidence type="ECO:0000313" key="5">
    <source>
        <dbReference type="EMBL" id="PQK15760.1"/>
    </source>
</evidence>
<protein>
    <recommendedName>
        <fullName evidence="7">Oxidase ustYa</fullName>
    </recommendedName>
</protein>
<keyword evidence="4" id="KW-1133">Transmembrane helix</keyword>
<comment type="caution">
    <text evidence="5">The sequence shown here is derived from an EMBL/GenBank/DDBJ whole genome shotgun (WGS) entry which is preliminary data.</text>
</comment>
<keyword evidence="4" id="KW-0812">Transmembrane</keyword>
<evidence type="ECO:0000256" key="1">
    <source>
        <dbReference type="ARBA" id="ARBA00004685"/>
    </source>
</evidence>
<name>A0A2S7YHT6_BEABA</name>